<keyword evidence="1 4" id="KW-0489">Methyltransferase</keyword>
<evidence type="ECO:0000313" key="5">
    <source>
        <dbReference type="Proteomes" id="UP000585638"/>
    </source>
</evidence>
<dbReference type="AlphaFoldDB" id="A0A7W9NM54"/>
<dbReference type="InterPro" id="IPR051052">
    <property type="entry name" value="Diverse_substrate_MTase"/>
</dbReference>
<dbReference type="EMBL" id="JACHIR010000003">
    <property type="protein sequence ID" value="MBB5897474.1"/>
    <property type="molecule type" value="Genomic_DNA"/>
</dbReference>
<dbReference type="CDD" id="cd02440">
    <property type="entry name" value="AdoMet_MTases"/>
    <property type="match status" value="1"/>
</dbReference>
<evidence type="ECO:0000256" key="2">
    <source>
        <dbReference type="ARBA" id="ARBA00022679"/>
    </source>
</evidence>
<dbReference type="InterPro" id="IPR041698">
    <property type="entry name" value="Methyltransf_25"/>
</dbReference>
<dbReference type="PANTHER" id="PTHR44942">
    <property type="entry name" value="METHYLTRANSF_11 DOMAIN-CONTAINING PROTEIN"/>
    <property type="match status" value="1"/>
</dbReference>
<keyword evidence="5" id="KW-1185">Reference proteome</keyword>
<sequence>MSNTSWEWDETLYAGSAAYYARGRVPYPTAVAEVLAEELGLDGSGRLLDVGCGPGTLTLLLADKVEWAVGIDADRGMIETASRSGATNVEWLRLRAEHLPAGLGEFRLITFAQSFHWMDRPRVAAAAHAMLTADGACAHVHATTHEGVSGDVPHEAIGELVRSFLGPVRRAGKGFLPEGTAGGETEIYRAAGFTGPTRLEIPGWDVPRTADEIVAAVFSLSGSTPHLFGDRRAEFEAALRELLGDRVYHERMREIAIDVWRP</sequence>
<dbReference type="InterPro" id="IPR029063">
    <property type="entry name" value="SAM-dependent_MTases_sf"/>
</dbReference>
<organism evidence="4 5">
    <name type="scientific">Kutzneria kofuensis</name>
    <dbReference type="NCBI Taxonomy" id="103725"/>
    <lineage>
        <taxon>Bacteria</taxon>
        <taxon>Bacillati</taxon>
        <taxon>Actinomycetota</taxon>
        <taxon>Actinomycetes</taxon>
        <taxon>Pseudonocardiales</taxon>
        <taxon>Pseudonocardiaceae</taxon>
        <taxon>Kutzneria</taxon>
    </lineage>
</organism>
<keyword evidence="2 4" id="KW-0808">Transferase</keyword>
<name>A0A7W9NM54_9PSEU</name>
<evidence type="ECO:0000313" key="4">
    <source>
        <dbReference type="EMBL" id="MBB5897474.1"/>
    </source>
</evidence>
<reference evidence="4 5" key="1">
    <citation type="submission" date="2020-08" db="EMBL/GenBank/DDBJ databases">
        <title>Sequencing the genomes of 1000 actinobacteria strains.</title>
        <authorList>
            <person name="Klenk H.-P."/>
        </authorList>
    </citation>
    <scope>NUCLEOTIDE SEQUENCE [LARGE SCALE GENOMIC DNA]</scope>
    <source>
        <strain evidence="4 5">DSM 43851</strain>
    </source>
</reference>
<dbReference type="GO" id="GO:0032259">
    <property type="term" value="P:methylation"/>
    <property type="evidence" value="ECO:0007669"/>
    <property type="project" value="UniProtKB-KW"/>
</dbReference>
<dbReference type="Pfam" id="PF13649">
    <property type="entry name" value="Methyltransf_25"/>
    <property type="match status" value="1"/>
</dbReference>
<comment type="caution">
    <text evidence="4">The sequence shown here is derived from an EMBL/GenBank/DDBJ whole genome shotgun (WGS) entry which is preliminary data.</text>
</comment>
<protein>
    <submittedName>
        <fullName evidence="4">SAM-dependent methyltransferase</fullName>
    </submittedName>
</protein>
<dbReference type="GO" id="GO:0008168">
    <property type="term" value="F:methyltransferase activity"/>
    <property type="evidence" value="ECO:0007669"/>
    <property type="project" value="UniProtKB-KW"/>
</dbReference>
<dbReference type="Gene3D" id="3.40.50.150">
    <property type="entry name" value="Vaccinia Virus protein VP39"/>
    <property type="match status" value="1"/>
</dbReference>
<feature type="domain" description="Methyltransferase" evidence="3">
    <location>
        <begin position="48"/>
        <end position="133"/>
    </location>
</feature>
<proteinExistence type="predicted"/>
<evidence type="ECO:0000256" key="1">
    <source>
        <dbReference type="ARBA" id="ARBA00022603"/>
    </source>
</evidence>
<accession>A0A7W9NM54</accession>
<dbReference type="Proteomes" id="UP000585638">
    <property type="component" value="Unassembled WGS sequence"/>
</dbReference>
<dbReference type="SUPFAM" id="SSF53335">
    <property type="entry name" value="S-adenosyl-L-methionine-dependent methyltransferases"/>
    <property type="match status" value="1"/>
</dbReference>
<gene>
    <name evidence="4" type="ORF">BJ998_008733</name>
</gene>
<dbReference type="RefSeq" id="WP_184869949.1">
    <property type="nucleotide sequence ID" value="NZ_BAAAWY010000104.1"/>
</dbReference>
<dbReference type="PANTHER" id="PTHR44942:SF4">
    <property type="entry name" value="METHYLTRANSFERASE TYPE 11 DOMAIN-CONTAINING PROTEIN"/>
    <property type="match status" value="1"/>
</dbReference>
<evidence type="ECO:0000259" key="3">
    <source>
        <dbReference type="Pfam" id="PF13649"/>
    </source>
</evidence>